<reference evidence="7" key="1">
    <citation type="journal article" date="2023" name="Mol. Biol. Evol.">
        <title>Third-Generation Sequencing Reveals the Adaptive Role of the Epigenome in Three Deep-Sea Polychaetes.</title>
        <authorList>
            <person name="Perez M."/>
            <person name="Aroh O."/>
            <person name="Sun Y."/>
            <person name="Lan Y."/>
            <person name="Juniper S.K."/>
            <person name="Young C.R."/>
            <person name="Angers B."/>
            <person name="Qian P.Y."/>
        </authorList>
    </citation>
    <scope>NUCLEOTIDE SEQUENCE</scope>
    <source>
        <strain evidence="7">P08H-3</strain>
    </source>
</reference>
<dbReference type="Pfam" id="PF05485">
    <property type="entry name" value="THAP"/>
    <property type="match status" value="1"/>
</dbReference>
<accession>A0AAD9MPL3</accession>
<comment type="caution">
    <text evidence="7">The sequence shown here is derived from an EMBL/GenBank/DDBJ whole genome shotgun (WGS) entry which is preliminary data.</text>
</comment>
<proteinExistence type="predicted"/>
<evidence type="ECO:0000256" key="1">
    <source>
        <dbReference type="ARBA" id="ARBA00022723"/>
    </source>
</evidence>
<evidence type="ECO:0000256" key="3">
    <source>
        <dbReference type="ARBA" id="ARBA00022833"/>
    </source>
</evidence>
<feature type="domain" description="THAP-type" evidence="6">
    <location>
        <begin position="1"/>
        <end position="84"/>
    </location>
</feature>
<dbReference type="GO" id="GO:0008270">
    <property type="term" value="F:zinc ion binding"/>
    <property type="evidence" value="ECO:0007669"/>
    <property type="project" value="UniProtKB-KW"/>
</dbReference>
<dbReference type="SUPFAM" id="SSF57716">
    <property type="entry name" value="Glucocorticoid receptor-like (DNA-binding domain)"/>
    <property type="match status" value="1"/>
</dbReference>
<organism evidence="7 8">
    <name type="scientific">Paralvinella palmiformis</name>
    <dbReference type="NCBI Taxonomy" id="53620"/>
    <lineage>
        <taxon>Eukaryota</taxon>
        <taxon>Metazoa</taxon>
        <taxon>Spiralia</taxon>
        <taxon>Lophotrochozoa</taxon>
        <taxon>Annelida</taxon>
        <taxon>Polychaeta</taxon>
        <taxon>Sedentaria</taxon>
        <taxon>Canalipalpata</taxon>
        <taxon>Terebellida</taxon>
        <taxon>Terebelliformia</taxon>
        <taxon>Alvinellidae</taxon>
        <taxon>Paralvinella</taxon>
    </lineage>
</organism>
<keyword evidence="3" id="KW-0862">Zinc</keyword>
<evidence type="ECO:0000256" key="5">
    <source>
        <dbReference type="PROSITE-ProRule" id="PRU00309"/>
    </source>
</evidence>
<keyword evidence="2 5" id="KW-0863">Zinc-finger</keyword>
<dbReference type="AlphaFoldDB" id="A0AAD9MPL3"/>
<protein>
    <recommendedName>
        <fullName evidence="6">THAP-type domain-containing protein</fullName>
    </recommendedName>
</protein>
<dbReference type="InterPro" id="IPR006612">
    <property type="entry name" value="THAP_Znf"/>
</dbReference>
<dbReference type="GO" id="GO:0003677">
    <property type="term" value="F:DNA binding"/>
    <property type="evidence" value="ECO:0007669"/>
    <property type="project" value="UniProtKB-UniRule"/>
</dbReference>
<evidence type="ECO:0000313" key="7">
    <source>
        <dbReference type="EMBL" id="KAK2139538.1"/>
    </source>
</evidence>
<evidence type="ECO:0000313" key="8">
    <source>
        <dbReference type="Proteomes" id="UP001208570"/>
    </source>
</evidence>
<gene>
    <name evidence="7" type="ORF">LSH36_1727g00000</name>
</gene>
<dbReference type="PROSITE" id="PS50950">
    <property type="entry name" value="ZF_THAP"/>
    <property type="match status" value="1"/>
</dbReference>
<dbReference type="EMBL" id="JAODUP010001729">
    <property type="protein sequence ID" value="KAK2139538.1"/>
    <property type="molecule type" value="Genomic_DNA"/>
</dbReference>
<keyword evidence="1" id="KW-0479">Metal-binding</keyword>
<evidence type="ECO:0000256" key="4">
    <source>
        <dbReference type="ARBA" id="ARBA00023125"/>
    </source>
</evidence>
<sequence length="126" mass="15096">MHETPFLLCPDLTESEAFGPGLRLFPFPSKKSDRERREKWLRNLNRGDELHSYKFKEPSKSHRVCSLHFIDSKPSHIHPYPEINLGHEVNKCQSHRDREQRLLKRRKVQDESQERISHCSQECDYE</sequence>
<evidence type="ECO:0000259" key="6">
    <source>
        <dbReference type="PROSITE" id="PS50950"/>
    </source>
</evidence>
<name>A0AAD9MPL3_9ANNE</name>
<keyword evidence="8" id="KW-1185">Reference proteome</keyword>
<dbReference type="Proteomes" id="UP001208570">
    <property type="component" value="Unassembled WGS sequence"/>
</dbReference>
<evidence type="ECO:0000256" key="2">
    <source>
        <dbReference type="ARBA" id="ARBA00022771"/>
    </source>
</evidence>
<keyword evidence="4 5" id="KW-0238">DNA-binding</keyword>